<keyword evidence="5" id="KW-0552">Olfaction</keyword>
<dbReference type="OrthoDB" id="8185860at2759"/>
<keyword evidence="4 10" id="KW-0812">Transmembrane</keyword>
<dbReference type="InterPro" id="IPR004117">
    <property type="entry name" value="7tm6_olfct_rcpt"/>
</dbReference>
<comment type="subcellular location">
    <subcellularLocation>
        <location evidence="1">Cell membrane</location>
        <topology evidence="1">Multi-pass membrane protein</topology>
    </subcellularLocation>
</comment>
<feature type="transmembrane region" description="Helical" evidence="10">
    <location>
        <begin position="46"/>
        <end position="65"/>
    </location>
</feature>
<keyword evidence="11" id="KW-1185">Reference proteome</keyword>
<name>A0A6I9WPE0_9HYME</name>
<evidence type="ECO:0000256" key="3">
    <source>
        <dbReference type="ARBA" id="ARBA00022606"/>
    </source>
</evidence>
<evidence type="ECO:0000256" key="2">
    <source>
        <dbReference type="ARBA" id="ARBA00022475"/>
    </source>
</evidence>
<dbReference type="GO" id="GO:0005886">
    <property type="term" value="C:plasma membrane"/>
    <property type="evidence" value="ECO:0007669"/>
    <property type="project" value="UniProtKB-SubCell"/>
</dbReference>
<keyword evidence="3" id="KW-0716">Sensory transduction</keyword>
<evidence type="ECO:0000256" key="10">
    <source>
        <dbReference type="SAM" id="Phobius"/>
    </source>
</evidence>
<evidence type="ECO:0000256" key="6">
    <source>
        <dbReference type="ARBA" id="ARBA00022989"/>
    </source>
</evidence>
<sequence length="266" mass="30076">FISTGAISFVTAPITIPIFDTILALNVTRPKQMPHPTEFFVDMKRYYYILLVITFAGYAACSAVAIATDTIYVALLQHVCGVLAILSYRLEKLDVHNKSEYTDLISKVDKNVEKMIECIQLQIRTERLIKLIESTFAICFLTDIGLGILLQCSACVMIVTDMDTTKIIKHCPILLMQSTRIFFNSWVGQKIIDHSSQISDATYNGRWYQMSSQVKRMVLFVMMKSTKPYCVKMAKLYVICLESYGSLMKASASYITLMLSLTSDDV</sequence>
<evidence type="ECO:0000313" key="12">
    <source>
        <dbReference type="RefSeq" id="XP_011643796.1"/>
    </source>
</evidence>
<gene>
    <name evidence="12" type="primary">LOC105431360</name>
</gene>
<evidence type="ECO:0000256" key="9">
    <source>
        <dbReference type="ARBA" id="ARBA00023224"/>
    </source>
</evidence>
<reference evidence="12" key="1">
    <citation type="submission" date="2025-08" db="UniProtKB">
        <authorList>
            <consortium name="RefSeq"/>
        </authorList>
    </citation>
    <scope>IDENTIFICATION</scope>
</reference>
<evidence type="ECO:0000256" key="4">
    <source>
        <dbReference type="ARBA" id="ARBA00022692"/>
    </source>
</evidence>
<keyword evidence="9" id="KW-0807">Transducer</keyword>
<dbReference type="GO" id="GO:0005549">
    <property type="term" value="F:odorant binding"/>
    <property type="evidence" value="ECO:0007669"/>
    <property type="project" value="InterPro"/>
</dbReference>
<keyword evidence="2" id="KW-1003">Cell membrane</keyword>
<feature type="non-terminal residue" evidence="12">
    <location>
        <position position="1"/>
    </location>
</feature>
<dbReference type="PANTHER" id="PTHR21137:SF35">
    <property type="entry name" value="ODORANT RECEPTOR 19A-RELATED"/>
    <property type="match status" value="1"/>
</dbReference>
<dbReference type="AlphaFoldDB" id="A0A6I9WPE0"/>
<dbReference type="GO" id="GO:0007165">
    <property type="term" value="P:signal transduction"/>
    <property type="evidence" value="ECO:0007669"/>
    <property type="project" value="UniProtKB-KW"/>
</dbReference>
<feature type="transmembrane region" description="Helical" evidence="10">
    <location>
        <begin position="6"/>
        <end position="25"/>
    </location>
</feature>
<protein>
    <submittedName>
        <fullName evidence="12">Odorant receptor 67c-like</fullName>
    </submittedName>
</protein>
<dbReference type="GeneID" id="105431360"/>
<dbReference type="Pfam" id="PF02949">
    <property type="entry name" value="7tm_6"/>
    <property type="match status" value="1"/>
</dbReference>
<proteinExistence type="predicted"/>
<dbReference type="PANTHER" id="PTHR21137">
    <property type="entry name" value="ODORANT RECEPTOR"/>
    <property type="match status" value="1"/>
</dbReference>
<keyword evidence="6 10" id="KW-1133">Transmembrane helix</keyword>
<keyword evidence="7 10" id="KW-0472">Membrane</keyword>
<evidence type="ECO:0000256" key="7">
    <source>
        <dbReference type="ARBA" id="ARBA00023136"/>
    </source>
</evidence>
<feature type="transmembrane region" description="Helical" evidence="10">
    <location>
        <begin position="131"/>
        <end position="150"/>
    </location>
</feature>
<dbReference type="RefSeq" id="XP_011643796.1">
    <property type="nucleotide sequence ID" value="XM_011645494.1"/>
</dbReference>
<accession>A0A6I9WPE0</accession>
<dbReference type="KEGG" id="pbar:105431360"/>
<dbReference type="GO" id="GO:0004984">
    <property type="term" value="F:olfactory receptor activity"/>
    <property type="evidence" value="ECO:0007669"/>
    <property type="project" value="InterPro"/>
</dbReference>
<dbReference type="Proteomes" id="UP000504615">
    <property type="component" value="Unplaced"/>
</dbReference>
<evidence type="ECO:0000256" key="8">
    <source>
        <dbReference type="ARBA" id="ARBA00023170"/>
    </source>
</evidence>
<organism evidence="11 12">
    <name type="scientific">Pogonomyrmex barbatus</name>
    <name type="common">red harvester ant</name>
    <dbReference type="NCBI Taxonomy" id="144034"/>
    <lineage>
        <taxon>Eukaryota</taxon>
        <taxon>Metazoa</taxon>
        <taxon>Ecdysozoa</taxon>
        <taxon>Arthropoda</taxon>
        <taxon>Hexapoda</taxon>
        <taxon>Insecta</taxon>
        <taxon>Pterygota</taxon>
        <taxon>Neoptera</taxon>
        <taxon>Endopterygota</taxon>
        <taxon>Hymenoptera</taxon>
        <taxon>Apocrita</taxon>
        <taxon>Aculeata</taxon>
        <taxon>Formicoidea</taxon>
        <taxon>Formicidae</taxon>
        <taxon>Myrmicinae</taxon>
        <taxon>Pogonomyrmex</taxon>
    </lineage>
</organism>
<evidence type="ECO:0000256" key="1">
    <source>
        <dbReference type="ARBA" id="ARBA00004651"/>
    </source>
</evidence>
<evidence type="ECO:0000313" key="11">
    <source>
        <dbReference type="Proteomes" id="UP000504615"/>
    </source>
</evidence>
<evidence type="ECO:0000256" key="5">
    <source>
        <dbReference type="ARBA" id="ARBA00022725"/>
    </source>
</evidence>
<keyword evidence="8" id="KW-0675">Receptor</keyword>